<evidence type="ECO:0000256" key="1">
    <source>
        <dbReference type="SAM" id="MobiDB-lite"/>
    </source>
</evidence>
<evidence type="ECO:0000313" key="3">
    <source>
        <dbReference type="Proteomes" id="UP000815677"/>
    </source>
</evidence>
<organism evidence="2 3">
    <name type="scientific">Mycena chlorophos</name>
    <name type="common">Agaric fungus</name>
    <name type="synonym">Agaricus chlorophos</name>
    <dbReference type="NCBI Taxonomy" id="658473"/>
    <lineage>
        <taxon>Eukaryota</taxon>
        <taxon>Fungi</taxon>
        <taxon>Dikarya</taxon>
        <taxon>Basidiomycota</taxon>
        <taxon>Agaricomycotina</taxon>
        <taxon>Agaricomycetes</taxon>
        <taxon>Agaricomycetidae</taxon>
        <taxon>Agaricales</taxon>
        <taxon>Marasmiineae</taxon>
        <taxon>Mycenaceae</taxon>
        <taxon>Mycena</taxon>
    </lineage>
</organism>
<feature type="region of interest" description="Disordered" evidence="1">
    <location>
        <begin position="1"/>
        <end position="29"/>
    </location>
</feature>
<accession>A0ABQ0LSB0</accession>
<protein>
    <submittedName>
        <fullName evidence="2">Uncharacterized protein</fullName>
    </submittedName>
</protein>
<dbReference type="EMBL" id="DF848354">
    <property type="protein sequence ID" value="GAT53499.1"/>
    <property type="molecule type" value="Genomic_DNA"/>
</dbReference>
<feature type="compositionally biased region" description="Low complexity" evidence="1">
    <location>
        <begin position="1"/>
        <end position="18"/>
    </location>
</feature>
<name>A0ABQ0LSB0_MYCCL</name>
<reference evidence="2" key="1">
    <citation type="submission" date="2014-09" db="EMBL/GenBank/DDBJ databases">
        <title>Genome sequence of the luminous mushroom Mycena chlorophos for searching fungal bioluminescence genes.</title>
        <authorList>
            <person name="Tanaka Y."/>
            <person name="Kasuga D."/>
            <person name="Oba Y."/>
            <person name="Hase S."/>
            <person name="Sato K."/>
            <person name="Oba Y."/>
            <person name="Sakakibara Y."/>
        </authorList>
    </citation>
    <scope>NUCLEOTIDE SEQUENCE</scope>
</reference>
<proteinExistence type="predicted"/>
<sequence>MISSPSSSTPSLVSTVSSRATLVQQPKSNTKDYSAAFASLQSTYGFGGAVPSPVSKTPQRTQKMQTRKSVFKQEAAARPIASGSTSGKNYEAAFADLQSSFGFGGPIGPSPVPKTRSRSNPRSLATPITPTPFADRRTHSGAPSPVPANRSSFFSLARLRSTSKKS</sequence>
<evidence type="ECO:0000313" key="2">
    <source>
        <dbReference type="EMBL" id="GAT53499.1"/>
    </source>
</evidence>
<feature type="region of interest" description="Disordered" evidence="1">
    <location>
        <begin position="104"/>
        <end position="166"/>
    </location>
</feature>
<feature type="compositionally biased region" description="Polar residues" evidence="1">
    <location>
        <begin position="118"/>
        <end position="128"/>
    </location>
</feature>
<dbReference type="Proteomes" id="UP000815677">
    <property type="component" value="Unassembled WGS sequence"/>
</dbReference>
<feature type="region of interest" description="Disordered" evidence="1">
    <location>
        <begin position="48"/>
        <end position="85"/>
    </location>
</feature>
<keyword evidence="3" id="KW-1185">Reference proteome</keyword>
<feature type="compositionally biased region" description="Low complexity" evidence="1">
    <location>
        <begin position="150"/>
        <end position="160"/>
    </location>
</feature>
<gene>
    <name evidence="2" type="ORF">MCHLO_10445</name>
</gene>
<feature type="compositionally biased region" description="Polar residues" evidence="1">
    <location>
        <begin position="54"/>
        <end position="64"/>
    </location>
</feature>
<feature type="compositionally biased region" description="Polar residues" evidence="1">
    <location>
        <begin position="19"/>
        <end position="29"/>
    </location>
</feature>